<evidence type="ECO:0000313" key="2">
    <source>
        <dbReference type="EMBL" id="CAN80984.1"/>
    </source>
</evidence>
<dbReference type="AlphaFoldDB" id="A5BBJ5"/>
<feature type="chain" id="PRO_5002679688" evidence="1">
    <location>
        <begin position="23"/>
        <end position="252"/>
    </location>
</feature>
<dbReference type="EMBL" id="AM453531">
    <property type="protein sequence ID" value="CAN80984.1"/>
    <property type="molecule type" value="Genomic_DNA"/>
</dbReference>
<evidence type="ECO:0000256" key="1">
    <source>
        <dbReference type="SAM" id="SignalP"/>
    </source>
</evidence>
<reference evidence="2" key="1">
    <citation type="journal article" date="2007" name="PLoS ONE">
        <title>The first genome sequence of an elite grapevine cultivar (Pinot noir Vitis vinifera L.): coping with a highly heterozygous genome.</title>
        <authorList>
            <person name="Velasco R."/>
            <person name="Zharkikh A."/>
            <person name="Troggio M."/>
            <person name="Cartwright D.A."/>
            <person name="Cestaro A."/>
            <person name="Pruss D."/>
            <person name="Pindo M."/>
            <person name="FitzGerald L.M."/>
            <person name="Vezzulli S."/>
            <person name="Reid J."/>
            <person name="Malacarne G."/>
            <person name="Iliev D."/>
            <person name="Coppola G."/>
            <person name="Wardell B."/>
            <person name="Micheletti D."/>
            <person name="Macalma T."/>
            <person name="Facci M."/>
            <person name="Mitchell J.T."/>
            <person name="Perazzolli M."/>
            <person name="Eldredge G."/>
            <person name="Gatto P."/>
            <person name="Oyzerski R."/>
            <person name="Moretto M."/>
            <person name="Gutin N."/>
            <person name="Stefanini M."/>
            <person name="Chen Y."/>
            <person name="Segala C."/>
            <person name="Davenport C."/>
            <person name="Dematte L."/>
            <person name="Mraz A."/>
            <person name="Battilana J."/>
            <person name="Stormo K."/>
            <person name="Costa F."/>
            <person name="Tao Q."/>
            <person name="Si-Ammour A."/>
            <person name="Harkins T."/>
            <person name="Lackey A."/>
            <person name="Perbost C."/>
            <person name="Taillon B."/>
            <person name="Stella A."/>
            <person name="Solovyev V."/>
            <person name="Fawcett J.A."/>
            <person name="Sterck L."/>
            <person name="Vandepoele K."/>
            <person name="Grando S.M."/>
            <person name="Toppo S."/>
            <person name="Moser C."/>
            <person name="Lanchbury J."/>
            <person name="Bogden R."/>
            <person name="Skolnick M."/>
            <person name="Sgaramella V."/>
            <person name="Bhatnagar S.K."/>
            <person name="Fontana P."/>
            <person name="Gutin A."/>
            <person name="Van de Peer Y."/>
            <person name="Salamini F."/>
            <person name="Viola R."/>
        </authorList>
    </citation>
    <scope>NUCLEOTIDE SEQUENCE</scope>
</reference>
<keyword evidence="1" id="KW-0732">Signal</keyword>
<organism evidence="2">
    <name type="scientific">Vitis vinifera</name>
    <name type="common">Grape</name>
    <dbReference type="NCBI Taxonomy" id="29760"/>
    <lineage>
        <taxon>Eukaryota</taxon>
        <taxon>Viridiplantae</taxon>
        <taxon>Streptophyta</taxon>
        <taxon>Embryophyta</taxon>
        <taxon>Tracheophyta</taxon>
        <taxon>Spermatophyta</taxon>
        <taxon>Magnoliopsida</taxon>
        <taxon>eudicotyledons</taxon>
        <taxon>Gunneridae</taxon>
        <taxon>Pentapetalae</taxon>
        <taxon>rosids</taxon>
        <taxon>Vitales</taxon>
        <taxon>Vitaceae</taxon>
        <taxon>Viteae</taxon>
        <taxon>Vitis</taxon>
    </lineage>
</organism>
<accession>A5BBJ5</accession>
<feature type="signal peptide" evidence="1">
    <location>
        <begin position="1"/>
        <end position="22"/>
    </location>
</feature>
<sequence length="252" mass="27395">MSMFFLAADSLFFTIMRQTSSAAAVSMASIPVVQTTVSVLPFPGLNICQEALEPSFTASPGSDNPQADLSSFALKLGGKLPLKVIVIPVVLAWTHYPTSYMEFWIVSIRAAAKVLPYSITRTRSVVKRGVFIWTSTQVFSFGMGNKTSCRKVHNEQSALKGMPAEARIVVLPCLMTFKTLISTILYTVDQCMEHFSTEFPAGTPGIATTLSRCCGSPLPSALDSPTAYPTFASPRYSIIPAIPIDLYPIYQT</sequence>
<gene>
    <name evidence="2" type="ORF">VITISV_034978</name>
</gene>
<protein>
    <submittedName>
        <fullName evidence="2">Uncharacterized protein</fullName>
    </submittedName>
</protein>
<proteinExistence type="predicted"/>
<name>A5BBJ5_VITVI</name>